<accession>A0A9W7EEU6</accession>
<keyword evidence="4" id="KW-0969">Cilium</keyword>
<sequence>MTSESKEEEVKEDILEEAWGDQEIGLVLKEAASSWEAETSYKEELVAWCNDHMDDFVEYVGLPVDECEHKLHFSDLHSGYLSIFEKQITRFVKREGYSAEDFFAECKAALDDFGCALFEEHEEKWFVEVLMAATDYNEWFRMMVERAAAYDDAGRGGGRK</sequence>
<organism evidence="7 8">
    <name type="scientific">Triparma retinervis</name>
    <dbReference type="NCBI Taxonomy" id="2557542"/>
    <lineage>
        <taxon>Eukaryota</taxon>
        <taxon>Sar</taxon>
        <taxon>Stramenopiles</taxon>
        <taxon>Ochrophyta</taxon>
        <taxon>Bolidophyceae</taxon>
        <taxon>Parmales</taxon>
        <taxon>Triparmaceae</taxon>
        <taxon>Triparma</taxon>
    </lineage>
</organism>
<dbReference type="AlphaFoldDB" id="A0A9W7EEU6"/>
<name>A0A9W7EEU6_9STRA</name>
<reference evidence="7" key="1">
    <citation type="submission" date="2022-07" db="EMBL/GenBank/DDBJ databases">
        <title>Genome analysis of Parmales, a sister group of diatoms, reveals the evolutionary specialization of diatoms from phago-mixotrophs to photoautotrophs.</title>
        <authorList>
            <person name="Ban H."/>
            <person name="Sato S."/>
            <person name="Yoshikawa S."/>
            <person name="Kazumasa Y."/>
            <person name="Nakamura Y."/>
            <person name="Ichinomiya M."/>
            <person name="Saitoh K."/>
            <person name="Sato N."/>
            <person name="Blanc-Mathieu R."/>
            <person name="Endo H."/>
            <person name="Kuwata A."/>
            <person name="Ogata H."/>
        </authorList>
    </citation>
    <scope>NUCLEOTIDE SEQUENCE</scope>
</reference>
<evidence type="ECO:0000256" key="5">
    <source>
        <dbReference type="ARBA" id="ARBA00023273"/>
    </source>
</evidence>
<dbReference type="EMBL" id="BRXZ01002965">
    <property type="protein sequence ID" value="GMH73888.1"/>
    <property type="molecule type" value="Genomic_DNA"/>
</dbReference>
<evidence type="ECO:0000256" key="4">
    <source>
        <dbReference type="ARBA" id="ARBA00023069"/>
    </source>
</evidence>
<dbReference type="Gene3D" id="1.20.1520.10">
    <property type="entry name" value="ADP-ribosylation factor-like 2-binding protein, domain"/>
    <property type="match status" value="1"/>
</dbReference>
<evidence type="ECO:0000313" key="8">
    <source>
        <dbReference type="Proteomes" id="UP001165082"/>
    </source>
</evidence>
<dbReference type="InterPro" id="IPR023379">
    <property type="entry name" value="BART_dom"/>
</dbReference>
<feature type="domain" description="BART" evidence="6">
    <location>
        <begin position="65"/>
        <end position="149"/>
    </location>
</feature>
<keyword evidence="3" id="KW-0963">Cytoplasm</keyword>
<evidence type="ECO:0000259" key="6">
    <source>
        <dbReference type="Pfam" id="PF11527"/>
    </source>
</evidence>
<dbReference type="GO" id="GO:0005929">
    <property type="term" value="C:cilium"/>
    <property type="evidence" value="ECO:0007669"/>
    <property type="project" value="UniProtKB-SubCell"/>
</dbReference>
<keyword evidence="5" id="KW-0966">Cell projection</keyword>
<dbReference type="Pfam" id="PF11527">
    <property type="entry name" value="ARL2_Bind_BART"/>
    <property type="match status" value="1"/>
</dbReference>
<evidence type="ECO:0000256" key="1">
    <source>
        <dbReference type="ARBA" id="ARBA00004138"/>
    </source>
</evidence>
<proteinExistence type="predicted"/>
<evidence type="ECO:0000256" key="3">
    <source>
        <dbReference type="ARBA" id="ARBA00022490"/>
    </source>
</evidence>
<evidence type="ECO:0000313" key="7">
    <source>
        <dbReference type="EMBL" id="GMH73888.1"/>
    </source>
</evidence>
<comment type="subcellular location">
    <subcellularLocation>
        <location evidence="1">Cell projection</location>
        <location evidence="1">Cilium</location>
    </subcellularLocation>
    <subcellularLocation>
        <location evidence="2">Cytoplasm</location>
    </subcellularLocation>
</comment>
<dbReference type="OrthoDB" id="194107at2759"/>
<gene>
    <name evidence="7" type="ORF">TrRE_jg8319</name>
</gene>
<protein>
    <recommendedName>
        <fullName evidence="6">BART domain-containing protein</fullName>
    </recommendedName>
</protein>
<dbReference type="InterPro" id="IPR042541">
    <property type="entry name" value="BART_sf"/>
</dbReference>
<dbReference type="Proteomes" id="UP001165082">
    <property type="component" value="Unassembled WGS sequence"/>
</dbReference>
<dbReference type="GO" id="GO:0005737">
    <property type="term" value="C:cytoplasm"/>
    <property type="evidence" value="ECO:0007669"/>
    <property type="project" value="UniProtKB-SubCell"/>
</dbReference>
<keyword evidence="8" id="KW-1185">Reference proteome</keyword>
<comment type="caution">
    <text evidence="7">The sequence shown here is derived from an EMBL/GenBank/DDBJ whole genome shotgun (WGS) entry which is preliminary data.</text>
</comment>
<evidence type="ECO:0000256" key="2">
    <source>
        <dbReference type="ARBA" id="ARBA00004496"/>
    </source>
</evidence>